<dbReference type="PANTHER" id="PTHR47723:SF19">
    <property type="entry name" value="POLYNUCLEOTIDYL TRANSFERASE, RIBONUCLEASE H-LIKE SUPERFAMILY PROTEIN"/>
    <property type="match status" value="1"/>
</dbReference>
<keyword evidence="3" id="KW-1185">Reference proteome</keyword>
<reference evidence="2 3" key="1">
    <citation type="journal article" date="2024" name="G3 (Bethesda)">
        <title>Genome assembly of Hibiscus sabdariffa L. provides insights into metabolisms of medicinal natural products.</title>
        <authorList>
            <person name="Kim T."/>
        </authorList>
    </citation>
    <scope>NUCLEOTIDE SEQUENCE [LARGE SCALE GENOMIC DNA]</scope>
    <source>
        <strain evidence="2">TK-2024</strain>
        <tissue evidence="2">Old leaves</tissue>
    </source>
</reference>
<comment type="caution">
    <text evidence="2">The sequence shown here is derived from an EMBL/GenBank/DDBJ whole genome shotgun (WGS) entry which is preliminary data.</text>
</comment>
<dbReference type="EMBL" id="JBBPBM010000009">
    <property type="protein sequence ID" value="KAK8567572.1"/>
    <property type="molecule type" value="Genomic_DNA"/>
</dbReference>
<proteinExistence type="predicted"/>
<sequence length="140" mass="15500">MVFDEDFSDRGVFEKGNRLSAESERTFGLGEPLQAAIPRCRLSWTGPARGWVKLNVDAAVCSVDGRAAIGGAFRDDMGIFEWMHKDWEVVVSHASRERNGVADSLAAMGWDLGMQGAVFLAPPEMLADRVEEERRSWVAL</sequence>
<dbReference type="PANTHER" id="PTHR47723">
    <property type="entry name" value="OS05G0353850 PROTEIN"/>
    <property type="match status" value="1"/>
</dbReference>
<evidence type="ECO:0000313" key="2">
    <source>
        <dbReference type="EMBL" id="KAK8567572.1"/>
    </source>
</evidence>
<organism evidence="2 3">
    <name type="scientific">Hibiscus sabdariffa</name>
    <name type="common">roselle</name>
    <dbReference type="NCBI Taxonomy" id="183260"/>
    <lineage>
        <taxon>Eukaryota</taxon>
        <taxon>Viridiplantae</taxon>
        <taxon>Streptophyta</taxon>
        <taxon>Embryophyta</taxon>
        <taxon>Tracheophyta</taxon>
        <taxon>Spermatophyta</taxon>
        <taxon>Magnoliopsida</taxon>
        <taxon>eudicotyledons</taxon>
        <taxon>Gunneridae</taxon>
        <taxon>Pentapetalae</taxon>
        <taxon>rosids</taxon>
        <taxon>malvids</taxon>
        <taxon>Malvales</taxon>
        <taxon>Malvaceae</taxon>
        <taxon>Malvoideae</taxon>
        <taxon>Hibiscus</taxon>
    </lineage>
</organism>
<dbReference type="Proteomes" id="UP001472677">
    <property type="component" value="Unassembled WGS sequence"/>
</dbReference>
<protein>
    <recommendedName>
        <fullName evidence="1">RNase H type-1 domain-containing protein</fullName>
    </recommendedName>
</protein>
<accession>A0ABR2EXA9</accession>
<dbReference type="InterPro" id="IPR002156">
    <property type="entry name" value="RNaseH_domain"/>
</dbReference>
<feature type="domain" description="RNase H type-1" evidence="1">
    <location>
        <begin position="79"/>
        <end position="108"/>
    </location>
</feature>
<gene>
    <name evidence="2" type="ORF">V6N12_006152</name>
</gene>
<name>A0ABR2EXA9_9ROSI</name>
<dbReference type="Pfam" id="PF13456">
    <property type="entry name" value="RVT_3"/>
    <property type="match status" value="1"/>
</dbReference>
<evidence type="ECO:0000313" key="3">
    <source>
        <dbReference type="Proteomes" id="UP001472677"/>
    </source>
</evidence>
<dbReference type="InterPro" id="IPR053151">
    <property type="entry name" value="RNase_H-like"/>
</dbReference>
<evidence type="ECO:0000259" key="1">
    <source>
        <dbReference type="Pfam" id="PF13456"/>
    </source>
</evidence>